<comment type="caution">
    <text evidence="1">The sequence shown here is derived from an EMBL/GenBank/DDBJ whole genome shotgun (WGS) entry which is preliminary data.</text>
</comment>
<evidence type="ECO:0000313" key="1">
    <source>
        <dbReference type="EMBL" id="KAJ8125861.1"/>
    </source>
</evidence>
<dbReference type="EMBL" id="JAPUUL010002144">
    <property type="protein sequence ID" value="KAJ8125861.1"/>
    <property type="molecule type" value="Genomic_DNA"/>
</dbReference>
<dbReference type="Proteomes" id="UP001153332">
    <property type="component" value="Unassembled WGS sequence"/>
</dbReference>
<protein>
    <submittedName>
        <fullName evidence="1">Uncharacterized protein</fullName>
    </submittedName>
</protein>
<keyword evidence="2" id="KW-1185">Reference proteome</keyword>
<evidence type="ECO:0000313" key="2">
    <source>
        <dbReference type="Proteomes" id="UP001153332"/>
    </source>
</evidence>
<reference evidence="1" key="1">
    <citation type="submission" date="2022-12" db="EMBL/GenBank/DDBJ databases">
        <title>Genome Sequence of Lasiodiplodia mahajangana.</title>
        <authorList>
            <person name="Buettner E."/>
        </authorList>
    </citation>
    <scope>NUCLEOTIDE SEQUENCE</scope>
    <source>
        <strain evidence="1">VT137</strain>
    </source>
</reference>
<accession>A0ACC2JEH9</accession>
<name>A0ACC2JEH9_9PEZI</name>
<gene>
    <name evidence="1" type="ORF">O1611_g7777</name>
</gene>
<organism evidence="1 2">
    <name type="scientific">Lasiodiplodia mahajangana</name>
    <dbReference type="NCBI Taxonomy" id="1108764"/>
    <lineage>
        <taxon>Eukaryota</taxon>
        <taxon>Fungi</taxon>
        <taxon>Dikarya</taxon>
        <taxon>Ascomycota</taxon>
        <taxon>Pezizomycotina</taxon>
        <taxon>Dothideomycetes</taxon>
        <taxon>Dothideomycetes incertae sedis</taxon>
        <taxon>Botryosphaeriales</taxon>
        <taxon>Botryosphaeriaceae</taxon>
        <taxon>Lasiodiplodia</taxon>
    </lineage>
</organism>
<proteinExistence type="predicted"/>
<sequence length="1044" mass="117692">MSEKRRINRLEDDVWRKNTPTLRRLYLEERRTLKAVKEAMENEHGFPATPLSTYEVKLRDLGLRKKMKKKDWHTVHQHYVQSGGRHTAISLNGVRIPWKRAWKEIRRSGSRELIDCRAMELPVGVVMRSPSPDPRSINPLFKTLAPWDLSDISLEGLSPAILAYRSKLYDIPSNLLRIEMLNNSQQLFTGITTTTSESSLLHQSSTLSHQGLKDLNLNSNTARLSAALYWLANHTENNFVREWPENSLDRKVNVVINLTPKHVLLNVLAVDSPTIRAALQPILLQLGKLGWKDDFVNLVEATWRLHPTWTVPLYCLEYAANFDSVDCCRTLLQMVRWSKHHQPEYYQSEEYSSMILRSIAQGHIDCAKIIYQHLIESHTTIFKTEYRLADRIFCDFLIAVAVGSVKDEYRTPIKLEDPVVLPMLDWFLEHGANVDILAEEFSRDINYRYTHKNWMPTILDRIYFLDDTLYSLLVSRSVKFRTEPTRSGIHHSASKGIESLRGYLLSRPSYTPAKQDVLVDFLLVEEILRLEDSDFEVIRTLLNYSLGFQTLGLNVSAMLYHIIGKARKQGIHPAVYDIVNTLIQGGAKIVAETMKQAVGMQGTALLQLLFSHGADFKSQGALALSKAAQIGNYDAVDWLLDTGIDSDSTLSDGSTIIGGAYTTTYRTVQIFDHKWVENPPDIVMDCAMLEYLISHNFKLRNKQSDTSPRPLLCWVLKNWSRDNSTETQKKIQFILDAEPLVDEQPNFDQCPFEALFFDLWFGGFISPKKVTLMDVLLNGGISMRNSGVLGYLFRNYAPDTSIQKALDSGADIDTYCGRHKEDDPFFRRFTPLQAAAGAGSLYWVQFLIQKGADVNKPAKGFGGRTALQAACDRNSGEYSRNIDLIKFLISSGANVNAPPASKQGITAIQGAAIAGDFEAALLLLENGADINAPGAETGGCCALDGAVYCHRLDMVQFLLDLGALSHDRGESGYRGAIRMAEMDGHHVITDLIRQHASKNGKSGEELSVDWDYPTSGYTSEADDLDEVDDVGIWNQTNWEDWLPL</sequence>